<dbReference type="InterPro" id="IPR039657">
    <property type="entry name" value="Dimethylallyltransferase"/>
</dbReference>
<dbReference type="EMBL" id="CP038033">
    <property type="protein sequence ID" value="QBQ53601.1"/>
    <property type="molecule type" value="Genomic_DNA"/>
</dbReference>
<feature type="site" description="Interaction with substrate tRNA" evidence="10">
    <location>
        <position position="125"/>
    </location>
</feature>
<dbReference type="InterPro" id="IPR018022">
    <property type="entry name" value="IPT"/>
</dbReference>
<evidence type="ECO:0000256" key="1">
    <source>
        <dbReference type="ARBA" id="ARBA00001946"/>
    </source>
</evidence>
<keyword evidence="5 10" id="KW-0819">tRNA processing</keyword>
<evidence type="ECO:0000256" key="10">
    <source>
        <dbReference type="HAMAP-Rule" id="MF_00185"/>
    </source>
</evidence>
<reference evidence="14 15" key="1">
    <citation type="submission" date="2019-03" db="EMBL/GenBank/DDBJ databases">
        <title>The genome sequence of Nitrosococcus wardiae strain D1FHST reveals the archetypal metabolic capacity of ammonia-oxidizing Gammaproteobacteria.</title>
        <authorList>
            <person name="Wang L."/>
            <person name="Lim C.K."/>
            <person name="Hanson T.E."/>
            <person name="Dang H."/>
            <person name="Klotz M.G."/>
        </authorList>
    </citation>
    <scope>NUCLEOTIDE SEQUENCE [LARGE SCALE GENOMIC DNA]</scope>
    <source>
        <strain evidence="14 15">D1FHS</strain>
    </source>
</reference>
<dbReference type="KEGG" id="nwr:E3U44_03075"/>
<evidence type="ECO:0000256" key="13">
    <source>
        <dbReference type="RuleBase" id="RU003785"/>
    </source>
</evidence>
<comment type="cofactor">
    <cofactor evidence="1 10">
        <name>Mg(2+)</name>
        <dbReference type="ChEBI" id="CHEBI:18420"/>
    </cofactor>
</comment>
<evidence type="ECO:0000313" key="14">
    <source>
        <dbReference type="EMBL" id="QBQ53601.1"/>
    </source>
</evidence>
<comment type="function">
    <text evidence="2 10 12">Catalyzes the transfer of a dimethylallyl group onto the adenine at position 37 in tRNAs that read codons beginning with uridine, leading to the formation of N6-(dimethylallyl)adenosine (i(6)A).</text>
</comment>
<dbReference type="PANTHER" id="PTHR11088">
    <property type="entry name" value="TRNA DIMETHYLALLYLTRANSFERASE"/>
    <property type="match status" value="1"/>
</dbReference>
<dbReference type="GO" id="GO:0005524">
    <property type="term" value="F:ATP binding"/>
    <property type="evidence" value="ECO:0007669"/>
    <property type="project" value="UniProtKB-UniRule"/>
</dbReference>
<dbReference type="HAMAP" id="MF_00185">
    <property type="entry name" value="IPP_trans"/>
    <property type="match status" value="1"/>
</dbReference>
<feature type="site" description="Interaction with substrate tRNA" evidence="10">
    <location>
        <position position="103"/>
    </location>
</feature>
<evidence type="ECO:0000256" key="8">
    <source>
        <dbReference type="ARBA" id="ARBA00022842"/>
    </source>
</evidence>
<evidence type="ECO:0000256" key="6">
    <source>
        <dbReference type="ARBA" id="ARBA00022741"/>
    </source>
</evidence>
<dbReference type="AlphaFoldDB" id="A0A4P7BUU1"/>
<evidence type="ECO:0000256" key="4">
    <source>
        <dbReference type="ARBA" id="ARBA00022679"/>
    </source>
</evidence>
<feature type="binding site" evidence="10">
    <location>
        <begin position="12"/>
        <end position="19"/>
    </location>
    <ligand>
        <name>ATP</name>
        <dbReference type="ChEBI" id="CHEBI:30616"/>
    </ligand>
</feature>
<dbReference type="GO" id="GO:0006400">
    <property type="term" value="P:tRNA modification"/>
    <property type="evidence" value="ECO:0007669"/>
    <property type="project" value="TreeGrafter"/>
</dbReference>
<sequence>MFIRPPALLLMGPTASGKTELALALAERLPCEIISVDSAQVYRGMDIGTAKPNLMVRRCYPHHLIDILDPAEAYSAGRFRADALPLMQAISQRGRIPLLVGGTMLYFHALRYGISPLPPADPEVRAAIDREAMVKGWGALHRRLAEIDPIAARRIHCHDPQRIQRALEVFQLTGRPLSELIADTQEAEFPYRTIKLILAPRERASLHTRIEQRFYAMLEAGFLEEVKGLFKRPDLRIELSSIRAVGYRQAWLYLQGRLSFPAMVEQAITATRQMAKRQLTWLRREEEAIHIDPDGKDYMEKAWQQLKAALAQASI</sequence>
<dbReference type="OrthoDB" id="9776390at2"/>
<evidence type="ECO:0000256" key="12">
    <source>
        <dbReference type="RuleBase" id="RU003784"/>
    </source>
</evidence>
<keyword evidence="15" id="KW-1185">Reference proteome</keyword>
<evidence type="ECO:0000256" key="7">
    <source>
        <dbReference type="ARBA" id="ARBA00022840"/>
    </source>
</evidence>
<evidence type="ECO:0000256" key="9">
    <source>
        <dbReference type="ARBA" id="ARBA00049563"/>
    </source>
</evidence>
<dbReference type="EC" id="2.5.1.75" evidence="10"/>
<feature type="binding site" evidence="10">
    <location>
        <begin position="14"/>
        <end position="19"/>
    </location>
    <ligand>
        <name>substrate</name>
    </ligand>
</feature>
<organism evidence="14 15">
    <name type="scientific">Nitrosococcus wardiae</name>
    <dbReference type="NCBI Taxonomy" id="1814290"/>
    <lineage>
        <taxon>Bacteria</taxon>
        <taxon>Pseudomonadati</taxon>
        <taxon>Pseudomonadota</taxon>
        <taxon>Gammaproteobacteria</taxon>
        <taxon>Chromatiales</taxon>
        <taxon>Chromatiaceae</taxon>
        <taxon>Nitrosococcus</taxon>
    </lineage>
</organism>
<feature type="region of interest" description="Interaction with substrate tRNA" evidence="10">
    <location>
        <begin position="161"/>
        <end position="165"/>
    </location>
</feature>
<dbReference type="Proteomes" id="UP000294325">
    <property type="component" value="Chromosome"/>
</dbReference>
<evidence type="ECO:0000256" key="11">
    <source>
        <dbReference type="RuleBase" id="RU003783"/>
    </source>
</evidence>
<dbReference type="Gene3D" id="1.10.20.140">
    <property type="match status" value="1"/>
</dbReference>
<dbReference type="Pfam" id="PF01715">
    <property type="entry name" value="IPPT"/>
    <property type="match status" value="1"/>
</dbReference>
<comment type="subunit">
    <text evidence="10">Monomer.</text>
</comment>
<accession>A0A4P7BUU1</accession>
<protein>
    <recommendedName>
        <fullName evidence="10">tRNA dimethylallyltransferase</fullName>
        <ecNumber evidence="10">2.5.1.75</ecNumber>
    </recommendedName>
    <alternativeName>
        <fullName evidence="10">Dimethylallyl diphosphate:tRNA dimethylallyltransferase</fullName>
        <shortName evidence="10">DMAPP:tRNA dimethylallyltransferase</shortName>
        <shortName evidence="10">DMATase</shortName>
    </alternativeName>
    <alternativeName>
        <fullName evidence="10">Isopentenyl-diphosphate:tRNA isopentenyltransferase</fullName>
        <shortName evidence="10">IPP transferase</shortName>
        <shortName evidence="10">IPPT</shortName>
        <shortName evidence="10">IPTase</shortName>
    </alternativeName>
</protein>
<keyword evidence="8 10" id="KW-0460">Magnesium</keyword>
<dbReference type="SUPFAM" id="SSF52540">
    <property type="entry name" value="P-loop containing nucleoside triphosphate hydrolases"/>
    <property type="match status" value="2"/>
</dbReference>
<evidence type="ECO:0000256" key="2">
    <source>
        <dbReference type="ARBA" id="ARBA00003213"/>
    </source>
</evidence>
<dbReference type="InterPro" id="IPR027417">
    <property type="entry name" value="P-loop_NTPase"/>
</dbReference>
<dbReference type="FunFam" id="1.10.20.140:FF:000001">
    <property type="entry name" value="tRNA dimethylallyltransferase"/>
    <property type="match status" value="1"/>
</dbReference>
<dbReference type="RefSeq" id="WP_134356614.1">
    <property type="nucleotide sequence ID" value="NZ_CP038033.1"/>
</dbReference>
<keyword evidence="7 10" id="KW-0067">ATP-binding</keyword>
<dbReference type="Gene3D" id="3.40.50.300">
    <property type="entry name" value="P-loop containing nucleotide triphosphate hydrolases"/>
    <property type="match status" value="1"/>
</dbReference>
<proteinExistence type="inferred from homology"/>
<evidence type="ECO:0000313" key="15">
    <source>
        <dbReference type="Proteomes" id="UP000294325"/>
    </source>
</evidence>
<feature type="region of interest" description="Interaction with substrate tRNA" evidence="10">
    <location>
        <begin position="37"/>
        <end position="40"/>
    </location>
</feature>
<comment type="similarity">
    <text evidence="3 10 13">Belongs to the IPP transferase family.</text>
</comment>
<keyword evidence="6 10" id="KW-0547">Nucleotide-binding</keyword>
<comment type="catalytic activity">
    <reaction evidence="9 10 11">
        <text>adenosine(37) in tRNA + dimethylallyl diphosphate = N(6)-dimethylallyladenosine(37) in tRNA + diphosphate</text>
        <dbReference type="Rhea" id="RHEA:26482"/>
        <dbReference type="Rhea" id="RHEA-COMP:10162"/>
        <dbReference type="Rhea" id="RHEA-COMP:10375"/>
        <dbReference type="ChEBI" id="CHEBI:33019"/>
        <dbReference type="ChEBI" id="CHEBI:57623"/>
        <dbReference type="ChEBI" id="CHEBI:74411"/>
        <dbReference type="ChEBI" id="CHEBI:74415"/>
        <dbReference type="EC" id="2.5.1.75"/>
    </reaction>
</comment>
<keyword evidence="4 10" id="KW-0808">Transferase</keyword>
<name>A0A4P7BUU1_9GAMM</name>
<dbReference type="GO" id="GO:0052381">
    <property type="term" value="F:tRNA dimethylallyltransferase activity"/>
    <property type="evidence" value="ECO:0007669"/>
    <property type="project" value="UniProtKB-UniRule"/>
</dbReference>
<dbReference type="PANTHER" id="PTHR11088:SF60">
    <property type="entry name" value="TRNA DIMETHYLALLYLTRANSFERASE"/>
    <property type="match status" value="1"/>
</dbReference>
<evidence type="ECO:0000256" key="5">
    <source>
        <dbReference type="ARBA" id="ARBA00022694"/>
    </source>
</evidence>
<comment type="caution">
    <text evidence="10">Lacks conserved residue(s) required for the propagation of feature annotation.</text>
</comment>
<evidence type="ECO:0000256" key="3">
    <source>
        <dbReference type="ARBA" id="ARBA00005842"/>
    </source>
</evidence>
<gene>
    <name evidence="10 14" type="primary">miaA</name>
    <name evidence="14" type="ORF">E3U44_03075</name>
</gene>
<dbReference type="NCBIfam" id="TIGR00174">
    <property type="entry name" value="miaA"/>
    <property type="match status" value="1"/>
</dbReference>